<feature type="transmembrane region" description="Helical" evidence="1">
    <location>
        <begin position="254"/>
        <end position="273"/>
    </location>
</feature>
<feature type="transmembrane region" description="Helical" evidence="1">
    <location>
        <begin position="338"/>
        <end position="359"/>
    </location>
</feature>
<accession>A0A6S6I6E6</accession>
<feature type="transmembrane region" description="Helical" evidence="1">
    <location>
        <begin position="309"/>
        <end position="326"/>
    </location>
</feature>
<dbReference type="AlphaFoldDB" id="A0A6S6I6E6"/>
<evidence type="ECO:0000256" key="1">
    <source>
        <dbReference type="SAM" id="Phobius"/>
    </source>
</evidence>
<organism evidence="2">
    <name type="scientific">Erysipelothrix tonsillarum</name>
    <dbReference type="NCBI Taxonomy" id="38402"/>
    <lineage>
        <taxon>Bacteria</taxon>
        <taxon>Bacillati</taxon>
        <taxon>Bacillota</taxon>
        <taxon>Erysipelotrichia</taxon>
        <taxon>Erysipelotrichales</taxon>
        <taxon>Erysipelotrichaceae</taxon>
        <taxon>Erysipelothrix</taxon>
    </lineage>
</organism>
<proteinExistence type="predicted"/>
<feature type="transmembrane region" description="Helical" evidence="1">
    <location>
        <begin position="141"/>
        <end position="162"/>
    </location>
</feature>
<feature type="transmembrane region" description="Helical" evidence="1">
    <location>
        <begin position="285"/>
        <end position="303"/>
    </location>
</feature>
<feature type="transmembrane region" description="Helical" evidence="1">
    <location>
        <begin position="174"/>
        <end position="194"/>
    </location>
</feature>
<feature type="transmembrane region" description="Helical" evidence="1">
    <location>
        <begin position="97"/>
        <end position="120"/>
    </location>
</feature>
<feature type="transmembrane region" description="Helical" evidence="1">
    <location>
        <begin position="27"/>
        <end position="44"/>
    </location>
</feature>
<evidence type="ECO:0000313" key="2">
    <source>
        <dbReference type="EMBL" id="BCB22856.1"/>
    </source>
</evidence>
<keyword evidence="1" id="KW-1133">Transmembrane helix</keyword>
<keyword evidence="1" id="KW-0472">Membrane</keyword>
<sequence length="369" mass="43580">MIVSVFFVIVYMFSNKFKNDAYGVKKYNLIFLIALFLAVFSYYWQATNQYDLFVYKDITDRFSVFTFRESLRYLTSRGEFLSMLYFYIVSFFSDRSIIPVIPVFVTYLLLFQLLITLNVSKKYSTATIFIVNFYFFSNFKYLMVMSGFRFWFAIVLFATFLYKVENEGYSEFWLFLPLLFHNSIILFLILYFIAKFPLRRSFILIIAGFSILVLGANLLPMFVNFPLNEQGILVTLINKYVMYFNFNFNLSNQFLLLVFEIIIAIGTLVYLKCFDLINDTIWNRVCMLVIILSALSFGNADLIKRFFELGRILMLPNYYLLVNNSISFYKEKGKRKYLLPIVLLLIVGLGGVFVQIRIWQIDIAPLIHL</sequence>
<name>A0A6S6I6E6_9FIRM</name>
<dbReference type="EMBL" id="LC528618">
    <property type="protein sequence ID" value="BCB22856.1"/>
    <property type="molecule type" value="Genomic_DNA"/>
</dbReference>
<protein>
    <submittedName>
        <fullName evidence="2">EpsG family protein</fullName>
    </submittedName>
</protein>
<reference evidence="2" key="1">
    <citation type="submission" date="2020-02" db="EMBL/GenBank/DDBJ databases">
        <title>Development of a multiplex PCR-based assay for rapid serotyping of Erysipelothrix species.</title>
        <authorList>
            <person name="Shimoji Y."/>
            <person name="Shiraiwa K."/>
            <person name="Tominaga H."/>
            <person name="Nishikawa S."/>
            <person name="Eguchi M."/>
            <person name="Hikono H."/>
            <person name="Ogawa Y."/>
        </authorList>
    </citation>
    <scope>NUCLEOTIDE SEQUENCE</scope>
    <source>
        <strain evidence="2">L136</strain>
    </source>
</reference>
<keyword evidence="1" id="KW-0812">Transmembrane</keyword>
<feature type="transmembrane region" description="Helical" evidence="1">
    <location>
        <begin position="201"/>
        <end position="223"/>
    </location>
</feature>